<evidence type="ECO:0000256" key="1">
    <source>
        <dbReference type="SAM" id="Phobius"/>
    </source>
</evidence>
<name>A0ABN2STK6_9MICO</name>
<dbReference type="RefSeq" id="WP_344066437.1">
    <property type="nucleotide sequence ID" value="NZ_BAAAPU010000011.1"/>
</dbReference>
<protein>
    <recommendedName>
        <fullName evidence="4">Glycosyltransferase RgtA/B/C/D-like domain-containing protein</fullName>
    </recommendedName>
</protein>
<keyword evidence="1" id="KW-0812">Transmembrane</keyword>
<evidence type="ECO:0008006" key="4">
    <source>
        <dbReference type="Google" id="ProtNLM"/>
    </source>
</evidence>
<keyword evidence="1" id="KW-0472">Membrane</keyword>
<evidence type="ECO:0000313" key="3">
    <source>
        <dbReference type="Proteomes" id="UP001500013"/>
    </source>
</evidence>
<dbReference type="EMBL" id="BAAAPU010000011">
    <property type="protein sequence ID" value="GAA1992136.1"/>
    <property type="molecule type" value="Genomic_DNA"/>
</dbReference>
<feature type="transmembrane region" description="Helical" evidence="1">
    <location>
        <begin position="87"/>
        <end position="104"/>
    </location>
</feature>
<proteinExistence type="predicted"/>
<comment type="caution">
    <text evidence="2">The sequence shown here is derived from an EMBL/GenBank/DDBJ whole genome shotgun (WGS) entry which is preliminary data.</text>
</comment>
<feature type="transmembrane region" description="Helical" evidence="1">
    <location>
        <begin position="192"/>
        <end position="212"/>
    </location>
</feature>
<organism evidence="2 3">
    <name type="scientific">Terrabacter lapilli</name>
    <dbReference type="NCBI Taxonomy" id="436231"/>
    <lineage>
        <taxon>Bacteria</taxon>
        <taxon>Bacillati</taxon>
        <taxon>Actinomycetota</taxon>
        <taxon>Actinomycetes</taxon>
        <taxon>Micrococcales</taxon>
        <taxon>Intrasporangiaceae</taxon>
        <taxon>Terrabacter</taxon>
    </lineage>
</organism>
<feature type="transmembrane region" description="Helical" evidence="1">
    <location>
        <begin position="240"/>
        <end position="258"/>
    </location>
</feature>
<keyword evidence="3" id="KW-1185">Reference proteome</keyword>
<feature type="transmembrane region" description="Helical" evidence="1">
    <location>
        <begin position="111"/>
        <end position="134"/>
    </location>
</feature>
<accession>A0ABN2STK6</accession>
<feature type="transmembrane region" description="Helical" evidence="1">
    <location>
        <begin position="287"/>
        <end position="306"/>
    </location>
</feature>
<evidence type="ECO:0000313" key="2">
    <source>
        <dbReference type="EMBL" id="GAA1992136.1"/>
    </source>
</evidence>
<dbReference type="Proteomes" id="UP001500013">
    <property type="component" value="Unassembled WGS sequence"/>
</dbReference>
<feature type="transmembrane region" description="Helical" evidence="1">
    <location>
        <begin position="318"/>
        <end position="336"/>
    </location>
</feature>
<sequence>MAPNAMGRRIVVVDIAALAVAATLLAWPSFGWPLTSLDESVLLVYAEQVKAGFVPHRDFFTVYGPAPFYMLAGLFSMFGSSLEVERALGLALHVAIAIGCYGIGRSRDRATALMAGGTSLILLAPLGTVPYAWLGAMACMVNSLALAQRGSVRASVWAGVVAGLGPAFRPELLVVVLLVLAAYLWRSSTWRWMATGLGIGLVPLLGFCLQAGPRMWWNIGPGRAGVNGALSLLDNPGRSLAILTSVLGVTATLVWFAWQRRTRAAVGHALLAVGILPQTLQRLDPEHAIYTLCVSVPLLVVGLASAPMSAEYLRRRRMMLMAMTVAFIGALAAMVLRPSAQTAHVQFGDRSAIVAKSEVPDLMATRSQLLASAPPEGTLFVGSTDMSTVSLSRIFVYYLTPELAPRAYYLELAVGVSERAGSGLAQDIEKADVLLLTRMPDGLMQQLYPHLNRGSDEANRAVAADFCRVAETHWGVVYERKPCSGRAITEAR</sequence>
<feature type="transmembrane region" description="Helical" evidence="1">
    <location>
        <begin position="154"/>
        <end position="185"/>
    </location>
</feature>
<reference evidence="2 3" key="1">
    <citation type="journal article" date="2019" name="Int. J. Syst. Evol. Microbiol.">
        <title>The Global Catalogue of Microorganisms (GCM) 10K type strain sequencing project: providing services to taxonomists for standard genome sequencing and annotation.</title>
        <authorList>
            <consortium name="The Broad Institute Genomics Platform"/>
            <consortium name="The Broad Institute Genome Sequencing Center for Infectious Disease"/>
            <person name="Wu L."/>
            <person name="Ma J."/>
        </authorList>
    </citation>
    <scope>NUCLEOTIDE SEQUENCE [LARGE SCALE GENOMIC DNA]</scope>
    <source>
        <strain evidence="2 3">JCM 15628</strain>
    </source>
</reference>
<keyword evidence="1" id="KW-1133">Transmembrane helix</keyword>
<gene>
    <name evidence="2" type="ORF">GCM10009817_37860</name>
</gene>